<evidence type="ECO:0000256" key="4">
    <source>
        <dbReference type="ARBA" id="ARBA00023136"/>
    </source>
</evidence>
<dbReference type="GO" id="GO:0009523">
    <property type="term" value="C:photosystem II"/>
    <property type="evidence" value="ECO:0007669"/>
    <property type="project" value="InterPro"/>
</dbReference>
<dbReference type="GO" id="GO:0015979">
    <property type="term" value="P:photosynthesis"/>
    <property type="evidence" value="ECO:0007669"/>
    <property type="project" value="InterPro"/>
</dbReference>
<comment type="similarity">
    <text evidence="2">Belongs to the PsbU family.</text>
</comment>
<dbReference type="Gene3D" id="1.10.150.320">
    <property type="entry name" value="Photosystem II 12 kDa extrinsic protein"/>
    <property type="match status" value="1"/>
</dbReference>
<keyword evidence="3" id="KW-0793">Thylakoid</keyword>
<feature type="region of interest" description="Disordered" evidence="6">
    <location>
        <begin position="93"/>
        <end position="113"/>
    </location>
</feature>
<evidence type="ECO:0000313" key="8">
    <source>
        <dbReference type="Proteomes" id="UP001165065"/>
    </source>
</evidence>
<dbReference type="SUPFAM" id="SSF81585">
    <property type="entry name" value="PsbU/PolX domain-like"/>
    <property type="match status" value="1"/>
</dbReference>
<evidence type="ECO:0000256" key="1">
    <source>
        <dbReference type="ARBA" id="ARBA00004170"/>
    </source>
</evidence>
<accession>A0A9W7G0W1</accession>
<reference evidence="8" key="1">
    <citation type="journal article" date="2023" name="Commun. Biol.">
        <title>Genome analysis of Parmales, the sister group of diatoms, reveals the evolutionary specialization of diatoms from phago-mixotrophs to photoautotrophs.</title>
        <authorList>
            <person name="Ban H."/>
            <person name="Sato S."/>
            <person name="Yoshikawa S."/>
            <person name="Yamada K."/>
            <person name="Nakamura Y."/>
            <person name="Ichinomiya M."/>
            <person name="Sato N."/>
            <person name="Blanc-Mathieu R."/>
            <person name="Endo H."/>
            <person name="Kuwata A."/>
            <person name="Ogata H."/>
        </authorList>
    </citation>
    <scope>NUCLEOTIDE SEQUENCE [LARGE SCALE GENOMIC DNA]</scope>
</reference>
<dbReference type="GO" id="GO:0019898">
    <property type="term" value="C:extrinsic component of membrane"/>
    <property type="evidence" value="ECO:0007669"/>
    <property type="project" value="InterPro"/>
</dbReference>
<dbReference type="Proteomes" id="UP001165065">
    <property type="component" value="Unassembled WGS sequence"/>
</dbReference>
<dbReference type="InterPro" id="IPR010527">
    <property type="entry name" value="PSII_PsbU"/>
</dbReference>
<comment type="subcellular location">
    <subcellularLocation>
        <location evidence="1">Membrane</location>
        <topology evidence="1">Peripheral membrane protein</topology>
    </subcellularLocation>
</comment>
<sequence>MVKEEAGAGSPMIDVNNAVAREFSALPGTYPTIATKLVKRGPFSSKAAMYAALDSPEEKDRLKQYDKNLKIVKRDSEVRRYKESQICKFECKGGGGSDYRSNQISDLQQDRRF</sequence>
<dbReference type="OrthoDB" id="190276at2759"/>
<comment type="caution">
    <text evidence="7">The sequence shown here is derived from an EMBL/GenBank/DDBJ whole genome shotgun (WGS) entry which is preliminary data.</text>
</comment>
<keyword evidence="8" id="KW-1185">Reference proteome</keyword>
<keyword evidence="4" id="KW-0472">Membrane</keyword>
<dbReference type="Pfam" id="PF06514">
    <property type="entry name" value="PsbU"/>
    <property type="match status" value="1"/>
</dbReference>
<evidence type="ECO:0000313" key="7">
    <source>
        <dbReference type="EMBL" id="GMI26674.1"/>
    </source>
</evidence>
<evidence type="ECO:0000256" key="5">
    <source>
        <dbReference type="ARBA" id="ARBA00043089"/>
    </source>
</evidence>
<dbReference type="GO" id="GO:0042549">
    <property type="term" value="P:photosystem II stabilization"/>
    <property type="evidence" value="ECO:0007669"/>
    <property type="project" value="InterPro"/>
</dbReference>
<evidence type="ECO:0000256" key="6">
    <source>
        <dbReference type="SAM" id="MobiDB-lite"/>
    </source>
</evidence>
<organism evidence="7 8">
    <name type="scientific">Triparma columacea</name>
    <dbReference type="NCBI Taxonomy" id="722753"/>
    <lineage>
        <taxon>Eukaryota</taxon>
        <taxon>Sar</taxon>
        <taxon>Stramenopiles</taxon>
        <taxon>Ochrophyta</taxon>
        <taxon>Bolidophyceae</taxon>
        <taxon>Parmales</taxon>
        <taxon>Triparmaceae</taxon>
        <taxon>Triparma</taxon>
    </lineage>
</organism>
<gene>
    <name evidence="7" type="ORF">TrCOL_g4212</name>
</gene>
<evidence type="ECO:0000256" key="3">
    <source>
        <dbReference type="ARBA" id="ARBA00023078"/>
    </source>
</evidence>
<proteinExistence type="inferred from homology"/>
<protein>
    <recommendedName>
        <fullName evidence="5">Photosystem II 12 kDa extrinsic protein</fullName>
    </recommendedName>
</protein>
<dbReference type="EMBL" id="BRYA01000634">
    <property type="protein sequence ID" value="GMI26674.1"/>
    <property type="molecule type" value="Genomic_DNA"/>
</dbReference>
<evidence type="ECO:0000256" key="2">
    <source>
        <dbReference type="ARBA" id="ARBA00010827"/>
    </source>
</evidence>
<name>A0A9W7G0W1_9STRA</name>
<dbReference type="AlphaFoldDB" id="A0A9W7G0W1"/>